<organism evidence="1">
    <name type="scientific">marine sediment metagenome</name>
    <dbReference type="NCBI Taxonomy" id="412755"/>
    <lineage>
        <taxon>unclassified sequences</taxon>
        <taxon>metagenomes</taxon>
        <taxon>ecological metagenomes</taxon>
    </lineage>
</organism>
<dbReference type="EMBL" id="LAZR01045467">
    <property type="protein sequence ID" value="KKK98800.1"/>
    <property type="molecule type" value="Genomic_DNA"/>
</dbReference>
<name>A0A0F9AKH8_9ZZZZ</name>
<proteinExistence type="predicted"/>
<evidence type="ECO:0000313" key="1">
    <source>
        <dbReference type="EMBL" id="KKK98800.1"/>
    </source>
</evidence>
<feature type="non-terminal residue" evidence="1">
    <location>
        <position position="1"/>
    </location>
</feature>
<protein>
    <submittedName>
        <fullName evidence="1">Uncharacterized protein</fullName>
    </submittedName>
</protein>
<reference evidence="1" key="1">
    <citation type="journal article" date="2015" name="Nature">
        <title>Complex archaea that bridge the gap between prokaryotes and eukaryotes.</title>
        <authorList>
            <person name="Spang A."/>
            <person name="Saw J.H."/>
            <person name="Jorgensen S.L."/>
            <person name="Zaremba-Niedzwiedzka K."/>
            <person name="Martijn J."/>
            <person name="Lind A.E."/>
            <person name="van Eijk R."/>
            <person name="Schleper C."/>
            <person name="Guy L."/>
            <person name="Ettema T.J."/>
        </authorList>
    </citation>
    <scope>NUCLEOTIDE SEQUENCE</scope>
</reference>
<dbReference type="AlphaFoldDB" id="A0A0F9AKH8"/>
<accession>A0A0F9AKH8</accession>
<gene>
    <name evidence="1" type="ORF">LCGC14_2639120</name>
</gene>
<comment type="caution">
    <text evidence="1">The sequence shown here is derived from an EMBL/GenBank/DDBJ whole genome shotgun (WGS) entry which is preliminary data.</text>
</comment>
<sequence length="71" mass="7892">YPHVYEPRDEIRVEVKHTLYLSVPYAARVLAAVEGGTELGFAPGEYGMEITARVSLTNEGVADYVEVETFD</sequence>